<feature type="chain" id="PRO_5035202902" evidence="4">
    <location>
        <begin position="29"/>
        <end position="389"/>
    </location>
</feature>
<accession>A0A8J2VL92</accession>
<name>A0A8J2VL92_9RHOB</name>
<keyword evidence="4" id="KW-0732">Signal</keyword>
<evidence type="ECO:0000256" key="2">
    <source>
        <dbReference type="ARBA" id="ARBA00009477"/>
    </source>
</evidence>
<comment type="caution">
    <text evidence="8">The sequence shown here is derived from an EMBL/GenBank/DDBJ whole genome shotgun (WGS) entry which is preliminary data.</text>
</comment>
<dbReference type="Pfam" id="PF25967">
    <property type="entry name" value="RND-MFP_C"/>
    <property type="match status" value="1"/>
</dbReference>
<dbReference type="Gene3D" id="2.40.50.100">
    <property type="match status" value="1"/>
</dbReference>
<dbReference type="Proteomes" id="UP000602745">
    <property type="component" value="Unassembled WGS sequence"/>
</dbReference>
<evidence type="ECO:0000313" key="8">
    <source>
        <dbReference type="EMBL" id="GGE29611.1"/>
    </source>
</evidence>
<evidence type="ECO:0000313" key="9">
    <source>
        <dbReference type="Proteomes" id="UP000602745"/>
    </source>
</evidence>
<dbReference type="EMBL" id="BMCP01000001">
    <property type="protein sequence ID" value="GGE29611.1"/>
    <property type="molecule type" value="Genomic_DNA"/>
</dbReference>
<dbReference type="NCBIfam" id="TIGR01730">
    <property type="entry name" value="RND_mfp"/>
    <property type="match status" value="1"/>
</dbReference>
<dbReference type="PANTHER" id="PTHR30158:SF24">
    <property type="entry name" value="HLYD FAMILY SECRETION PROTEIN"/>
    <property type="match status" value="1"/>
</dbReference>
<feature type="region of interest" description="Disordered" evidence="3">
    <location>
        <begin position="364"/>
        <end position="389"/>
    </location>
</feature>
<organism evidence="8 9">
    <name type="scientific">Agaricicola taiwanensis</name>
    <dbReference type="NCBI Taxonomy" id="591372"/>
    <lineage>
        <taxon>Bacteria</taxon>
        <taxon>Pseudomonadati</taxon>
        <taxon>Pseudomonadota</taxon>
        <taxon>Alphaproteobacteria</taxon>
        <taxon>Rhodobacterales</taxon>
        <taxon>Paracoccaceae</taxon>
        <taxon>Agaricicola</taxon>
    </lineage>
</organism>
<dbReference type="GO" id="GO:0030313">
    <property type="term" value="C:cell envelope"/>
    <property type="evidence" value="ECO:0007669"/>
    <property type="project" value="UniProtKB-SubCell"/>
</dbReference>
<dbReference type="Pfam" id="PF25917">
    <property type="entry name" value="BSH_RND"/>
    <property type="match status" value="1"/>
</dbReference>
<dbReference type="RefSeq" id="WP_188407985.1">
    <property type="nucleotide sequence ID" value="NZ_BMCP01000001.1"/>
</dbReference>
<sequence>MPRSIPGGALRTAVGLMLACAALTAVHAQEMPAMPVSVAQPVKRQVVDWAEFSGRFEASALVDLRARVSGQLDEVNFRDGAVVEKGDLLFTIDPRPYEAALRQAEANVRVAQTRVDLTASNLQRAEELRTTGNIPESILQQRQQESLEAIASLEAAKATAEAARLDLDFTQVKAPISGRIGRKLVTEGNYVTGGSATGTLLTTIVQYDPAHFYFDLDEQSFQKYQRAVASGERERAGQTALIALSDETDFTHEAKLDFIGNQIDEATGTIRVRAVLPNPNNFVTPGLFGRVRIATGKPYETLVLPDVAIVADQDRKLVMTVTEDGSVAPKPVTIGPRVGPVRVIRSGLDGNEKVIINGLMRARPGSKVQPQPTEFDVPEDLTRPVGNAG</sequence>
<dbReference type="Gene3D" id="2.40.30.170">
    <property type="match status" value="1"/>
</dbReference>
<dbReference type="InterPro" id="IPR058625">
    <property type="entry name" value="MdtA-like_BSH"/>
</dbReference>
<dbReference type="SUPFAM" id="SSF111369">
    <property type="entry name" value="HlyD-like secretion proteins"/>
    <property type="match status" value="1"/>
</dbReference>
<dbReference type="InterPro" id="IPR058626">
    <property type="entry name" value="MdtA-like_b-barrel"/>
</dbReference>
<reference evidence="8" key="2">
    <citation type="submission" date="2020-09" db="EMBL/GenBank/DDBJ databases">
        <authorList>
            <person name="Sun Q."/>
            <person name="Sedlacek I."/>
        </authorList>
    </citation>
    <scope>NUCLEOTIDE SEQUENCE</scope>
    <source>
        <strain evidence="8">CCM 7684</strain>
    </source>
</reference>
<feature type="domain" description="Multidrug resistance protein MdtA-like barrel-sandwich hybrid" evidence="5">
    <location>
        <begin position="62"/>
        <end position="202"/>
    </location>
</feature>
<feature type="domain" description="Multidrug resistance protein MdtA-like beta-barrel" evidence="6">
    <location>
        <begin position="215"/>
        <end position="296"/>
    </location>
</feature>
<feature type="signal peptide" evidence="4">
    <location>
        <begin position="1"/>
        <end position="28"/>
    </location>
</feature>
<comment type="similarity">
    <text evidence="2">Belongs to the membrane fusion protein (MFP) (TC 8.A.1) family.</text>
</comment>
<dbReference type="InterPro" id="IPR058627">
    <property type="entry name" value="MdtA-like_C"/>
</dbReference>
<dbReference type="Gene3D" id="2.40.420.20">
    <property type="match status" value="1"/>
</dbReference>
<keyword evidence="9" id="KW-1185">Reference proteome</keyword>
<dbReference type="GO" id="GO:0022857">
    <property type="term" value="F:transmembrane transporter activity"/>
    <property type="evidence" value="ECO:0007669"/>
    <property type="project" value="InterPro"/>
</dbReference>
<evidence type="ECO:0000256" key="1">
    <source>
        <dbReference type="ARBA" id="ARBA00004196"/>
    </source>
</evidence>
<proteinExistence type="inferred from homology"/>
<evidence type="ECO:0000256" key="4">
    <source>
        <dbReference type="SAM" id="SignalP"/>
    </source>
</evidence>
<dbReference type="Pfam" id="PF25944">
    <property type="entry name" value="Beta-barrel_RND"/>
    <property type="match status" value="1"/>
</dbReference>
<dbReference type="AlphaFoldDB" id="A0A8J2VL92"/>
<dbReference type="InterPro" id="IPR006143">
    <property type="entry name" value="RND_pump_MFP"/>
</dbReference>
<gene>
    <name evidence="8" type="ORF">GCM10007276_03520</name>
</gene>
<evidence type="ECO:0000259" key="7">
    <source>
        <dbReference type="Pfam" id="PF25967"/>
    </source>
</evidence>
<evidence type="ECO:0000259" key="5">
    <source>
        <dbReference type="Pfam" id="PF25917"/>
    </source>
</evidence>
<evidence type="ECO:0000256" key="3">
    <source>
        <dbReference type="SAM" id="MobiDB-lite"/>
    </source>
</evidence>
<protein>
    <submittedName>
        <fullName evidence="8">MexE family multidrug efflux RND transporter periplasmic adaptor subunit</fullName>
    </submittedName>
</protein>
<comment type="subcellular location">
    <subcellularLocation>
        <location evidence="1">Cell envelope</location>
    </subcellularLocation>
</comment>
<dbReference type="Gene3D" id="1.10.287.470">
    <property type="entry name" value="Helix hairpin bin"/>
    <property type="match status" value="1"/>
</dbReference>
<feature type="domain" description="Multidrug resistance protein MdtA-like C-terminal permuted SH3" evidence="7">
    <location>
        <begin position="302"/>
        <end position="360"/>
    </location>
</feature>
<reference evidence="8" key="1">
    <citation type="journal article" date="2014" name="Int. J. Syst. Evol. Microbiol.">
        <title>Complete genome sequence of Corynebacterium casei LMG S-19264T (=DSM 44701T), isolated from a smear-ripened cheese.</title>
        <authorList>
            <consortium name="US DOE Joint Genome Institute (JGI-PGF)"/>
            <person name="Walter F."/>
            <person name="Albersmeier A."/>
            <person name="Kalinowski J."/>
            <person name="Ruckert C."/>
        </authorList>
    </citation>
    <scope>NUCLEOTIDE SEQUENCE</scope>
    <source>
        <strain evidence="8">CCM 7684</strain>
    </source>
</reference>
<dbReference type="GO" id="GO:0005886">
    <property type="term" value="C:plasma membrane"/>
    <property type="evidence" value="ECO:0007669"/>
    <property type="project" value="TreeGrafter"/>
</dbReference>
<evidence type="ECO:0000259" key="6">
    <source>
        <dbReference type="Pfam" id="PF25944"/>
    </source>
</evidence>
<dbReference type="PANTHER" id="PTHR30158">
    <property type="entry name" value="ACRA/E-RELATED COMPONENT OF DRUG EFFLUX TRANSPORTER"/>
    <property type="match status" value="1"/>
</dbReference>
<dbReference type="GO" id="GO:0046677">
    <property type="term" value="P:response to antibiotic"/>
    <property type="evidence" value="ECO:0007669"/>
    <property type="project" value="TreeGrafter"/>
</dbReference>